<dbReference type="PhylomeDB" id="T1INQ4"/>
<dbReference type="STRING" id="126957.T1INQ4"/>
<keyword evidence="4" id="KW-0472">Membrane</keyword>
<proteinExistence type="predicted"/>
<accession>T1INQ4</accession>
<dbReference type="GO" id="GO:0046475">
    <property type="term" value="P:glycerophospholipid catabolic process"/>
    <property type="evidence" value="ECO:0007669"/>
    <property type="project" value="TreeGrafter"/>
</dbReference>
<dbReference type="PANTHER" id="PTHR12988:SF6">
    <property type="entry name" value="SPHINGOMYELIN PHOSPHODIESTERASE 4"/>
    <property type="match status" value="1"/>
</dbReference>
<dbReference type="Proteomes" id="UP000014500">
    <property type="component" value="Unassembled WGS sequence"/>
</dbReference>
<dbReference type="OMA" id="EERGKIH"/>
<protein>
    <recommendedName>
        <fullName evidence="8">Sphingomyelin phosphodiesterase 4</fullName>
    </recommendedName>
</protein>
<reference evidence="6" key="2">
    <citation type="submission" date="2015-02" db="UniProtKB">
        <authorList>
            <consortium name="EnsemblMetazoa"/>
        </authorList>
    </citation>
    <scope>IDENTIFICATION</scope>
</reference>
<keyword evidence="7" id="KW-1185">Reference proteome</keyword>
<dbReference type="Pfam" id="PF14724">
    <property type="entry name" value="mit_SMPDase"/>
    <property type="match status" value="2"/>
</dbReference>
<name>T1INQ4_STRMM</name>
<evidence type="ECO:0000256" key="3">
    <source>
        <dbReference type="ARBA" id="ARBA00022989"/>
    </source>
</evidence>
<dbReference type="eggNOG" id="KOG4396">
    <property type="taxonomic scope" value="Eukaryota"/>
</dbReference>
<dbReference type="GO" id="GO:0050290">
    <property type="term" value="F:sphingomyelin phosphodiesterase D activity"/>
    <property type="evidence" value="ECO:0007669"/>
    <property type="project" value="InterPro"/>
</dbReference>
<dbReference type="EnsemblMetazoa" id="SMAR002638-RA">
    <property type="protein sequence ID" value="SMAR002638-PA"/>
    <property type="gene ID" value="SMAR002638"/>
</dbReference>
<evidence type="ECO:0000256" key="5">
    <source>
        <dbReference type="SAM" id="MobiDB-lite"/>
    </source>
</evidence>
<evidence type="ECO:0000313" key="6">
    <source>
        <dbReference type="EnsemblMetazoa" id="SMAR002638-PA"/>
    </source>
</evidence>
<comment type="subcellular location">
    <subcellularLocation>
        <location evidence="1">Membrane</location>
        <topology evidence="1">Single-pass membrane protein</topology>
    </subcellularLocation>
</comment>
<dbReference type="InterPro" id="IPR024129">
    <property type="entry name" value="Sphingomy_SMPD4"/>
</dbReference>
<keyword evidence="3" id="KW-1133">Transmembrane helix</keyword>
<reference evidence="7" key="1">
    <citation type="submission" date="2011-05" db="EMBL/GenBank/DDBJ databases">
        <authorList>
            <person name="Richards S.R."/>
            <person name="Qu J."/>
            <person name="Jiang H."/>
            <person name="Jhangiani S.N."/>
            <person name="Agravi P."/>
            <person name="Goodspeed R."/>
            <person name="Gross S."/>
            <person name="Mandapat C."/>
            <person name="Jackson L."/>
            <person name="Mathew T."/>
            <person name="Pu L."/>
            <person name="Thornton R."/>
            <person name="Saada N."/>
            <person name="Wilczek-Boney K.B."/>
            <person name="Lee S."/>
            <person name="Kovar C."/>
            <person name="Wu Y."/>
            <person name="Scherer S.E."/>
            <person name="Worley K.C."/>
            <person name="Muzny D.M."/>
            <person name="Gibbs R."/>
        </authorList>
    </citation>
    <scope>NUCLEOTIDE SEQUENCE</scope>
    <source>
        <strain evidence="7">Brora</strain>
    </source>
</reference>
<dbReference type="GO" id="GO:0016020">
    <property type="term" value="C:membrane"/>
    <property type="evidence" value="ECO:0007669"/>
    <property type="project" value="UniProtKB-SubCell"/>
</dbReference>
<dbReference type="PANTHER" id="PTHR12988">
    <property type="entry name" value="SPHINGOMYELIN PHOSPHODIESTERASE 4"/>
    <property type="match status" value="1"/>
</dbReference>
<dbReference type="AlphaFoldDB" id="T1INQ4"/>
<dbReference type="GO" id="GO:0006685">
    <property type="term" value="P:sphingomyelin catabolic process"/>
    <property type="evidence" value="ECO:0007669"/>
    <property type="project" value="TreeGrafter"/>
</dbReference>
<evidence type="ECO:0000256" key="4">
    <source>
        <dbReference type="ARBA" id="ARBA00023136"/>
    </source>
</evidence>
<keyword evidence="2" id="KW-0812">Transmembrane</keyword>
<evidence type="ECO:0008006" key="8">
    <source>
        <dbReference type="Google" id="ProtNLM"/>
    </source>
</evidence>
<dbReference type="GO" id="GO:0046513">
    <property type="term" value="P:ceramide biosynthetic process"/>
    <property type="evidence" value="ECO:0007669"/>
    <property type="project" value="TreeGrafter"/>
</dbReference>
<dbReference type="EMBL" id="JH431198">
    <property type="status" value="NOT_ANNOTATED_CDS"/>
    <property type="molecule type" value="Genomic_DNA"/>
</dbReference>
<evidence type="ECO:0000256" key="2">
    <source>
        <dbReference type="ARBA" id="ARBA00022692"/>
    </source>
</evidence>
<feature type="region of interest" description="Disordered" evidence="5">
    <location>
        <begin position="593"/>
        <end position="620"/>
    </location>
</feature>
<evidence type="ECO:0000256" key="1">
    <source>
        <dbReference type="ARBA" id="ARBA00004167"/>
    </source>
</evidence>
<organism evidence="6 7">
    <name type="scientific">Strigamia maritima</name>
    <name type="common">European centipede</name>
    <name type="synonym">Geophilus maritimus</name>
    <dbReference type="NCBI Taxonomy" id="126957"/>
    <lineage>
        <taxon>Eukaryota</taxon>
        <taxon>Metazoa</taxon>
        <taxon>Ecdysozoa</taxon>
        <taxon>Arthropoda</taxon>
        <taxon>Myriapoda</taxon>
        <taxon>Chilopoda</taxon>
        <taxon>Pleurostigmophora</taxon>
        <taxon>Geophilomorpha</taxon>
        <taxon>Linotaeniidae</taxon>
        <taxon>Strigamia</taxon>
    </lineage>
</organism>
<evidence type="ECO:0000313" key="7">
    <source>
        <dbReference type="Proteomes" id="UP000014500"/>
    </source>
</evidence>
<dbReference type="HOGENOM" id="CLU_012098_0_0_1"/>
<sequence length="730" mass="85111">MAVYDSRAASLVKSATTRFRNALRYHLEKKCREIEIVIDEGSIRELTSIFPRLIDNIFGLNYQNDWGLKVLTRSLSLREFQVFRNFLSPEGTIFDLIYKLMGDASIRFDFPVAFLPAQTRKQFEEGIIPMMYVNKLQKYPGQIATTVSLNPFEYYMFHFANYLVNPYNLKVVISNWTVPSEALYPTIVDDYLNYFLPTDESVPLPVNVSISPRSITPSKSPPQYVSPVRQFRLLKNQEILQSPVTSLKQNECTRLETWRSEITAQIFAEMWLKQNTHEHQGMNILSAHGQEPFVVNLDHMRTLHMRIRTSIRRLQSNVVSQVIQKKFYLFLQTSITFWPLDASFRLVLETWLSYIQPWRYVSYGRNHGSFGRRREERELVDTSWQRFVMENIAFYSILFQRIVLRFFRMELSTSKNAYMLYRITKVYSQSNLKQLIATAERNLFEPLNRLSEMRSPAFDESGFNCQPVINPGMVAAVRQQLIDLEKPGFQYVQLFSEEVKCQMQQLLSLINQARDTAQEQCVVYDNSKVGFFTKLGRAISSLIEGGSFGDEYAIHDACKITTYLLTVSEQLAKIFDLSHQNLNISETGDTAVRTQAAESTTTLPRTPLSQQSKPNVSFQGNPDLQPIRSYEVKFLVRWFYQLSTFINDKYRIQLRRYFHRTDFTGHVCKQVLAAPIIYYQYDKSTFPPTRLQKVLPARVNLRPLAHKQLFCYYIALCVISLLWGEENVIK</sequence>